<protein>
    <submittedName>
        <fullName evidence="2">Uncharacterized protein</fullName>
    </submittedName>
</protein>
<dbReference type="EMBL" id="AZBU02000008">
    <property type="protein sequence ID" value="TKR67558.1"/>
    <property type="molecule type" value="Genomic_DNA"/>
</dbReference>
<evidence type="ECO:0000256" key="1">
    <source>
        <dbReference type="SAM" id="MobiDB-lite"/>
    </source>
</evidence>
<reference evidence="2 3" key="1">
    <citation type="journal article" date="2015" name="Genome Biol.">
        <title>Comparative genomics of Steinernema reveals deeply conserved gene regulatory networks.</title>
        <authorList>
            <person name="Dillman A.R."/>
            <person name="Macchietto M."/>
            <person name="Porter C.F."/>
            <person name="Rogers A."/>
            <person name="Williams B."/>
            <person name="Antoshechkin I."/>
            <person name="Lee M.M."/>
            <person name="Goodwin Z."/>
            <person name="Lu X."/>
            <person name="Lewis E.E."/>
            <person name="Goodrich-Blair H."/>
            <person name="Stock S.P."/>
            <person name="Adams B.J."/>
            <person name="Sternberg P.W."/>
            <person name="Mortazavi A."/>
        </authorList>
    </citation>
    <scope>NUCLEOTIDE SEQUENCE [LARGE SCALE GENOMIC DNA]</scope>
    <source>
        <strain evidence="2 3">ALL</strain>
    </source>
</reference>
<gene>
    <name evidence="2" type="ORF">L596_023692</name>
</gene>
<evidence type="ECO:0000313" key="3">
    <source>
        <dbReference type="Proteomes" id="UP000298663"/>
    </source>
</evidence>
<organism evidence="2 3">
    <name type="scientific">Steinernema carpocapsae</name>
    <name type="common">Entomopathogenic nematode</name>
    <dbReference type="NCBI Taxonomy" id="34508"/>
    <lineage>
        <taxon>Eukaryota</taxon>
        <taxon>Metazoa</taxon>
        <taxon>Ecdysozoa</taxon>
        <taxon>Nematoda</taxon>
        <taxon>Chromadorea</taxon>
        <taxon>Rhabditida</taxon>
        <taxon>Tylenchina</taxon>
        <taxon>Panagrolaimomorpha</taxon>
        <taxon>Strongyloidoidea</taxon>
        <taxon>Steinernematidae</taxon>
        <taxon>Steinernema</taxon>
    </lineage>
</organism>
<feature type="compositionally biased region" description="Low complexity" evidence="1">
    <location>
        <begin position="77"/>
        <end position="89"/>
    </location>
</feature>
<proteinExistence type="predicted"/>
<comment type="caution">
    <text evidence="2">The sequence shown here is derived from an EMBL/GenBank/DDBJ whole genome shotgun (WGS) entry which is preliminary data.</text>
</comment>
<dbReference type="Proteomes" id="UP000298663">
    <property type="component" value="Unassembled WGS sequence"/>
</dbReference>
<reference evidence="2 3" key="2">
    <citation type="journal article" date="2019" name="G3 (Bethesda)">
        <title>Hybrid Assembly of the Genome of the Entomopathogenic Nematode Steinernema carpocapsae Identifies the X-Chromosome.</title>
        <authorList>
            <person name="Serra L."/>
            <person name="Macchietto M."/>
            <person name="Macias-Munoz A."/>
            <person name="McGill C.J."/>
            <person name="Rodriguez I.M."/>
            <person name="Rodriguez B."/>
            <person name="Murad R."/>
            <person name="Mortazavi A."/>
        </authorList>
    </citation>
    <scope>NUCLEOTIDE SEQUENCE [LARGE SCALE GENOMIC DNA]</scope>
    <source>
        <strain evidence="2 3">ALL</strain>
    </source>
</reference>
<sequence>MPIKFRSSYNLCFLAPIRSVCAVLSVGRLRLSIGVFSERHFVLSSPGSRRLLVCINDQPRRFRETHGRFGKADEGRTTPSRGRRGTTPEGIREEARRRTRDAGAAGAEDSSRGAPEGTVDAGGGVLGQVAGERRQKNISWRQFYEFCN</sequence>
<feature type="compositionally biased region" description="Basic and acidic residues" evidence="1">
    <location>
        <begin position="64"/>
        <end position="76"/>
    </location>
</feature>
<dbReference type="AlphaFoldDB" id="A0A4U5MEG8"/>
<evidence type="ECO:0000313" key="2">
    <source>
        <dbReference type="EMBL" id="TKR67558.1"/>
    </source>
</evidence>
<accession>A0A4U5MEG8</accession>
<name>A0A4U5MEG8_STECR</name>
<keyword evidence="3" id="KW-1185">Reference proteome</keyword>
<feature type="region of interest" description="Disordered" evidence="1">
    <location>
        <begin position="64"/>
        <end position="126"/>
    </location>
</feature>